<name>A0ABP0J3M4_9DINO</name>
<proteinExistence type="predicted"/>
<feature type="compositionally biased region" description="Polar residues" evidence="1">
    <location>
        <begin position="91"/>
        <end position="102"/>
    </location>
</feature>
<feature type="compositionally biased region" description="Low complexity" evidence="1">
    <location>
        <begin position="103"/>
        <end position="113"/>
    </location>
</feature>
<gene>
    <name evidence="2" type="ORF">CCMP2556_LOCUS9465</name>
    <name evidence="3" type="ORF">CCMP2556_LOCUS9520</name>
</gene>
<protein>
    <submittedName>
        <fullName evidence="2">Uncharacterized protein</fullName>
    </submittedName>
</protein>
<evidence type="ECO:0000313" key="4">
    <source>
        <dbReference type="Proteomes" id="UP001642484"/>
    </source>
</evidence>
<feature type="region of interest" description="Disordered" evidence="1">
    <location>
        <begin position="1"/>
        <end position="34"/>
    </location>
</feature>
<feature type="compositionally biased region" description="Basic and acidic residues" evidence="1">
    <location>
        <begin position="154"/>
        <end position="163"/>
    </location>
</feature>
<organism evidence="2 4">
    <name type="scientific">Durusdinium trenchii</name>
    <dbReference type="NCBI Taxonomy" id="1381693"/>
    <lineage>
        <taxon>Eukaryota</taxon>
        <taxon>Sar</taxon>
        <taxon>Alveolata</taxon>
        <taxon>Dinophyceae</taxon>
        <taxon>Suessiales</taxon>
        <taxon>Symbiodiniaceae</taxon>
        <taxon>Durusdinium</taxon>
    </lineage>
</organism>
<keyword evidence="4" id="KW-1185">Reference proteome</keyword>
<accession>A0ABP0J3M4</accession>
<feature type="compositionally biased region" description="Low complexity" evidence="1">
    <location>
        <begin position="17"/>
        <end position="29"/>
    </location>
</feature>
<evidence type="ECO:0000313" key="3">
    <source>
        <dbReference type="EMBL" id="CAK9009108.1"/>
    </source>
</evidence>
<feature type="region of interest" description="Disordered" evidence="1">
    <location>
        <begin position="85"/>
        <end position="113"/>
    </location>
</feature>
<comment type="caution">
    <text evidence="2">The sequence shown here is derived from an EMBL/GenBank/DDBJ whole genome shotgun (WGS) entry which is preliminary data.</text>
</comment>
<dbReference type="EMBL" id="CAXAMN010004435">
    <property type="protein sequence ID" value="CAK9009108.1"/>
    <property type="molecule type" value="Genomic_DNA"/>
</dbReference>
<evidence type="ECO:0000256" key="1">
    <source>
        <dbReference type="SAM" id="MobiDB-lite"/>
    </source>
</evidence>
<feature type="compositionally biased region" description="Pro residues" evidence="1">
    <location>
        <begin position="172"/>
        <end position="185"/>
    </location>
</feature>
<reference evidence="2 4" key="1">
    <citation type="submission" date="2024-02" db="EMBL/GenBank/DDBJ databases">
        <authorList>
            <person name="Chen Y."/>
            <person name="Shah S."/>
            <person name="Dougan E. K."/>
            <person name="Thang M."/>
            <person name="Chan C."/>
        </authorList>
    </citation>
    <scope>NUCLEOTIDE SEQUENCE [LARGE SCALE GENOMIC DNA]</scope>
</reference>
<feature type="compositionally biased region" description="Polar residues" evidence="1">
    <location>
        <begin position="192"/>
        <end position="202"/>
    </location>
</feature>
<dbReference type="Proteomes" id="UP001642484">
    <property type="component" value="Unassembled WGS sequence"/>
</dbReference>
<evidence type="ECO:0000313" key="2">
    <source>
        <dbReference type="EMBL" id="CAK9008967.1"/>
    </source>
</evidence>
<feature type="compositionally biased region" description="Basic and acidic residues" evidence="1">
    <location>
        <begin position="430"/>
        <end position="457"/>
    </location>
</feature>
<dbReference type="EMBL" id="CAXAMN010004402">
    <property type="protein sequence ID" value="CAK9008967.1"/>
    <property type="molecule type" value="Genomic_DNA"/>
</dbReference>
<feature type="region of interest" description="Disordered" evidence="1">
    <location>
        <begin position="151"/>
        <end position="227"/>
    </location>
</feature>
<feature type="region of interest" description="Disordered" evidence="1">
    <location>
        <begin position="293"/>
        <end position="457"/>
    </location>
</feature>
<sequence>MSQELAESVRPKTPPVSSEGAKSKGASSGLVGDEKVTSEVVLRISATDRGDLTKRVQEVKPGTAYFMKKKPSQETRYTSQIRSVMRPSASVAPSTDSISEIQAPSSVPDPAPVVREPAQLTEENLRILEEEVQAKTEEVRRLLPIGQGVLLGKALEKSKEKAPVRAKSRPIGPHPPPGPPSGWRPPPKESLGPNQTPLTPMSTEAKGIPTSAVPVNKPKAKSRPLTEEQKAIAEENLAQKASDMIREVDKAKLAEAKRATAEFKSARAAEKRAIDTLNSEEEAAEKYRRIQEARIKKKQESTASASGVKKSVKPGYLEHLTEDQFRTELSSEREAQEEEERRKAREQARTELEKERHEKLRKQQEESEKKKQELLRWKTEEQDRENLARAKRVSLQPASASVSPITAPGDVPIPGAPPEAFQEPISEEEASYRKELSERLAKLSDEVPESEKKRPKK</sequence>
<feature type="compositionally biased region" description="Basic and acidic residues" evidence="1">
    <location>
        <begin position="319"/>
        <end position="388"/>
    </location>
</feature>